<accession>A0A938XXJ2</accession>
<feature type="coiled-coil region" evidence="1">
    <location>
        <begin position="592"/>
        <end position="648"/>
    </location>
</feature>
<keyword evidence="2" id="KW-1133">Transmembrane helix</keyword>
<dbReference type="InterPro" id="IPR045063">
    <property type="entry name" value="Dynamin_N"/>
</dbReference>
<keyword evidence="1" id="KW-0175">Coiled coil</keyword>
<evidence type="ECO:0000259" key="3">
    <source>
        <dbReference type="Pfam" id="PF00350"/>
    </source>
</evidence>
<dbReference type="PANTHER" id="PTHR43681:SF1">
    <property type="entry name" value="SARCALUMENIN"/>
    <property type="match status" value="1"/>
</dbReference>
<keyword evidence="2" id="KW-0812">Transmembrane</keyword>
<feature type="coiled-coil region" evidence="1">
    <location>
        <begin position="369"/>
        <end position="410"/>
    </location>
</feature>
<dbReference type="PANTHER" id="PTHR43681">
    <property type="entry name" value="TRANSMEMBRANE GTPASE FZO"/>
    <property type="match status" value="1"/>
</dbReference>
<comment type="caution">
    <text evidence="4">The sequence shown here is derived from an EMBL/GenBank/DDBJ whole genome shotgun (WGS) entry which is preliminary data.</text>
</comment>
<feature type="domain" description="Dynamin N-terminal" evidence="3">
    <location>
        <begin position="86"/>
        <end position="272"/>
    </location>
</feature>
<dbReference type="RefSeq" id="WP_204703100.1">
    <property type="nucleotide sequence ID" value="NZ_JAFBDQ010000025.1"/>
</dbReference>
<evidence type="ECO:0000256" key="2">
    <source>
        <dbReference type="SAM" id="Phobius"/>
    </source>
</evidence>
<gene>
    <name evidence="4" type="ORF">JOC47_002971</name>
</gene>
<feature type="coiled-coil region" evidence="1">
    <location>
        <begin position="144"/>
        <end position="182"/>
    </location>
</feature>
<keyword evidence="5" id="KW-1185">Reference proteome</keyword>
<keyword evidence="2" id="KW-0472">Membrane</keyword>
<reference evidence="4" key="1">
    <citation type="submission" date="2021-01" db="EMBL/GenBank/DDBJ databases">
        <title>Genomic Encyclopedia of Type Strains, Phase IV (KMG-IV): sequencing the most valuable type-strain genomes for metagenomic binning, comparative biology and taxonomic classification.</title>
        <authorList>
            <person name="Goeker M."/>
        </authorList>
    </citation>
    <scope>NUCLEOTIDE SEQUENCE</scope>
    <source>
        <strain evidence="4">DSM 23230</strain>
    </source>
</reference>
<name>A0A938XXJ2_9FIRM</name>
<dbReference type="InterPro" id="IPR027417">
    <property type="entry name" value="P-loop_NTPase"/>
</dbReference>
<dbReference type="InterPro" id="IPR051943">
    <property type="entry name" value="TRAFAC_Dynamin-like_GTPase"/>
</dbReference>
<feature type="transmembrane region" description="Helical" evidence="2">
    <location>
        <begin position="531"/>
        <end position="559"/>
    </location>
</feature>
<dbReference type="SUPFAM" id="SSF52540">
    <property type="entry name" value="P-loop containing nucleoside triphosphate hydrolases"/>
    <property type="match status" value="1"/>
</dbReference>
<evidence type="ECO:0000313" key="4">
    <source>
        <dbReference type="EMBL" id="MBM7558101.1"/>
    </source>
</evidence>
<dbReference type="EMBL" id="JAFBDQ010000025">
    <property type="protein sequence ID" value="MBM7558101.1"/>
    <property type="molecule type" value="Genomic_DNA"/>
</dbReference>
<dbReference type="Gene3D" id="3.40.50.300">
    <property type="entry name" value="P-loop containing nucleotide triphosphate hydrolases"/>
    <property type="match status" value="2"/>
</dbReference>
<evidence type="ECO:0000256" key="1">
    <source>
        <dbReference type="SAM" id="Coils"/>
    </source>
</evidence>
<evidence type="ECO:0000313" key="5">
    <source>
        <dbReference type="Proteomes" id="UP000774000"/>
    </source>
</evidence>
<proteinExistence type="predicted"/>
<dbReference type="Proteomes" id="UP000774000">
    <property type="component" value="Unassembled WGS sequence"/>
</dbReference>
<protein>
    <submittedName>
        <fullName evidence="4">GTPase SAR1 family protein</fullName>
    </submittedName>
</protein>
<dbReference type="Pfam" id="PF00350">
    <property type="entry name" value="Dynamin_N"/>
    <property type="match status" value="1"/>
</dbReference>
<organism evidence="4 5">
    <name type="scientific">Halanaerobacter jeridensis</name>
    <dbReference type="NCBI Taxonomy" id="706427"/>
    <lineage>
        <taxon>Bacteria</taxon>
        <taxon>Bacillati</taxon>
        <taxon>Bacillota</taxon>
        <taxon>Clostridia</taxon>
        <taxon>Halanaerobiales</taxon>
        <taxon>Halobacteroidaceae</taxon>
        <taxon>Halanaerobacter</taxon>
    </lineage>
</organism>
<sequence length="655" mass="75618">MATQLCEQTTDLFSQVQEKYNQHAVHSLKQELENKINSLSSISDALEQVGNYQNASLLKPEIDKIEEAKIKIDDLSEDLDDPFLLSVVGVGSYGKSTLINGLLGQRVAEMDFQPKTWKIDVFYQSEEEKVEVKYKDGSTDRVSKQEAEELLEKEEQKRRDSRDKVYKEFKKRQEEYDSLEAKEELKEILREKLLYKSNITEVRWPVESAELLEDFQLVDTPGLVQKLLGEVKMSVNEYYYKADGVLCMLSAETLASKQSREMMDKLEEDLKKVAGSEQDLDNAIAVLNKIDLLREDGGQEAVDKVYQEAQNKFGDLFKEIVPVSAKEALTGAENDDQDLIEQSGIQRLKESIRNRFFTKGQRIRINSKVQGVKRVLQELSQELLDYRQRLREDEVQRKKLARNLERELNKTKNSCQQQVVSTFESYTKRVKRNINLKAEQLFEIESEEDRKEFVEEEIFDAQSFKHKFKSLQNDISESLKSMRDYYQEKSVFKKYKHLKQGQLTINNRQGVLTTNNDSIYNQDLGDLKINFGIAFTTIGGMVFGPIGAILGGIASYFGLAKWAAKRWKLPKVKKQFRDHLEDSTAELEQKVMTNIEKQITKIDQSITEVREESFANLHGNSDDIGDIFKNISQLEELAKEEIEELTAKKIILGQY</sequence>
<dbReference type="AlphaFoldDB" id="A0A938XXJ2"/>